<dbReference type="InterPro" id="IPR007129">
    <property type="entry name" value="Ubiqinol_cyt_c_chaperone_CPB3"/>
</dbReference>
<feature type="domain" description="Ubiquinol-cytochrome c chaperone" evidence="3">
    <location>
        <begin position="97"/>
        <end position="142"/>
    </location>
</feature>
<feature type="region of interest" description="Disordered" evidence="2">
    <location>
        <begin position="16"/>
        <end position="56"/>
    </location>
</feature>
<keyword evidence="4" id="KW-0645">Protease</keyword>
<comment type="similarity">
    <text evidence="1">Belongs to the CBP3 family.</text>
</comment>
<proteinExistence type="inferred from homology"/>
<dbReference type="PANTHER" id="PTHR12184">
    <property type="entry name" value="UBIQUINOL-CYTOCHROME C REDUCTASE COMPLEX ASSEMBLY FACTOR 1 FAMILY MEMBER"/>
    <property type="match status" value="1"/>
</dbReference>
<sequence>MNHRLILQRQIRRFPRHLPKIPNEARRLNSTETPRPSQKNDAPSTSQSAAQKPPPSTLGMFLTRILGLNTPQKNVGRRMQQVYEQCALAPENHKDFWQKMTNLYVWMLTVRYRALPPPYGKMYVQALVDHFFLDTEHRIRAILQPHVPPLPPYTFHPEFYVNPNIPADGKIKRGMRAPERLVSRQMKIFKEQWMGMTLSLDLGLAGSDAELAAAIWRNLLGARGASGIAYPGSSESAQFRRSVNLVGGAVDDPDKIDLDKEELRDDGSGVHDYPPDQVDKYVKYPELMLQIVTDIRKKIHKLEAMPDERVMTVVPKFSLEE</sequence>
<gene>
    <name evidence="4" type="primary">cbp3</name>
    <name evidence="4" type="ORF">VNI00_011408</name>
</gene>
<dbReference type="EC" id="2.3.1.179" evidence="4"/>
<dbReference type="Proteomes" id="UP001383192">
    <property type="component" value="Unassembled WGS sequence"/>
</dbReference>
<evidence type="ECO:0000313" key="5">
    <source>
        <dbReference type="Proteomes" id="UP001383192"/>
    </source>
</evidence>
<accession>A0AAW0CB92</accession>
<dbReference type="GO" id="GO:0034551">
    <property type="term" value="P:mitochondrial respiratory chain complex III assembly"/>
    <property type="evidence" value="ECO:0007669"/>
    <property type="project" value="TreeGrafter"/>
</dbReference>
<keyword evidence="4" id="KW-0808">Transferase</keyword>
<keyword evidence="4" id="KW-0121">Carboxypeptidase</keyword>
<feature type="domain" description="Ubiquinol-cytochrome c chaperone" evidence="3">
    <location>
        <begin position="175"/>
        <end position="223"/>
    </location>
</feature>
<name>A0AAW0CB92_9AGAR</name>
<evidence type="ECO:0000313" key="4">
    <source>
        <dbReference type="EMBL" id="KAK7036742.1"/>
    </source>
</evidence>
<protein>
    <submittedName>
        <fullName evidence="4">Serine carboxypeptidase 3</fullName>
        <ecNumber evidence="4">2.3.1.179</ecNumber>
    </submittedName>
</protein>
<dbReference type="GO" id="GO:0004315">
    <property type="term" value="F:3-oxoacyl-[acyl-carrier-protein] synthase activity"/>
    <property type="evidence" value="ECO:0007669"/>
    <property type="project" value="UniProtKB-EC"/>
</dbReference>
<organism evidence="4 5">
    <name type="scientific">Paramarasmius palmivorus</name>
    <dbReference type="NCBI Taxonomy" id="297713"/>
    <lineage>
        <taxon>Eukaryota</taxon>
        <taxon>Fungi</taxon>
        <taxon>Dikarya</taxon>
        <taxon>Basidiomycota</taxon>
        <taxon>Agaricomycotina</taxon>
        <taxon>Agaricomycetes</taxon>
        <taxon>Agaricomycetidae</taxon>
        <taxon>Agaricales</taxon>
        <taxon>Marasmiineae</taxon>
        <taxon>Marasmiaceae</taxon>
        <taxon>Paramarasmius</taxon>
    </lineage>
</organism>
<dbReference type="InterPro" id="IPR021150">
    <property type="entry name" value="Ubiq_cyt_c_chap"/>
</dbReference>
<dbReference type="GO" id="GO:0004180">
    <property type="term" value="F:carboxypeptidase activity"/>
    <property type="evidence" value="ECO:0007669"/>
    <property type="project" value="UniProtKB-KW"/>
</dbReference>
<keyword evidence="4" id="KW-0378">Hydrolase</keyword>
<comment type="caution">
    <text evidence="4">The sequence shown here is derived from an EMBL/GenBank/DDBJ whole genome shotgun (WGS) entry which is preliminary data.</text>
</comment>
<evidence type="ECO:0000259" key="3">
    <source>
        <dbReference type="Pfam" id="PF03981"/>
    </source>
</evidence>
<evidence type="ECO:0000256" key="1">
    <source>
        <dbReference type="ARBA" id="ARBA00006407"/>
    </source>
</evidence>
<keyword evidence="5" id="KW-1185">Reference proteome</keyword>
<dbReference type="GO" id="GO:0005739">
    <property type="term" value="C:mitochondrion"/>
    <property type="evidence" value="ECO:0007669"/>
    <property type="project" value="TreeGrafter"/>
</dbReference>
<feature type="compositionally biased region" description="Polar residues" evidence="2">
    <location>
        <begin position="30"/>
        <end position="50"/>
    </location>
</feature>
<dbReference type="EMBL" id="JAYKXP010000049">
    <property type="protein sequence ID" value="KAK7036742.1"/>
    <property type="molecule type" value="Genomic_DNA"/>
</dbReference>
<dbReference type="Pfam" id="PF03981">
    <property type="entry name" value="Ubiq_cyt_C_chap"/>
    <property type="match status" value="2"/>
</dbReference>
<dbReference type="PANTHER" id="PTHR12184:SF1">
    <property type="entry name" value="UBIQUINOL-CYTOCHROME-C REDUCTASE COMPLEX ASSEMBLY FACTOR 1"/>
    <property type="match status" value="1"/>
</dbReference>
<evidence type="ECO:0000256" key="2">
    <source>
        <dbReference type="SAM" id="MobiDB-lite"/>
    </source>
</evidence>
<keyword evidence="4" id="KW-0012">Acyltransferase</keyword>
<dbReference type="AlphaFoldDB" id="A0AAW0CB92"/>
<reference evidence="4 5" key="1">
    <citation type="submission" date="2024-01" db="EMBL/GenBank/DDBJ databases">
        <title>A draft genome for a cacao thread blight-causing isolate of Paramarasmius palmivorus.</title>
        <authorList>
            <person name="Baruah I.K."/>
            <person name="Bukari Y."/>
            <person name="Amoako-Attah I."/>
            <person name="Meinhardt L.W."/>
            <person name="Bailey B.A."/>
            <person name="Cohen S.P."/>
        </authorList>
    </citation>
    <scope>NUCLEOTIDE SEQUENCE [LARGE SCALE GENOMIC DNA]</scope>
    <source>
        <strain evidence="4 5">GH-12</strain>
    </source>
</reference>